<sequence length="210" mass="23448">MTMIMEEEVLVHISEFAVRNLGGEVRASSDSNTLCSSDGQQVAWKWFRMLLVEIKKVEQDAVAAPGSVAVIGIRSLRANQRSKESSTSGRKKSGEEEMVVLHPDEVLSRGEGSSDLTRKEGRPMVRPRWLTPRKSSGDEQRQVHWRSPKAQQAKDADGLARGSRAGRSREDIVGVEDRGGGEQDDVGKRLKQRMLMVLEHRIRWRIGSCG</sequence>
<organism evidence="2">
    <name type="scientific">Musa balbisiana</name>
    <name type="common">Banana</name>
    <dbReference type="NCBI Taxonomy" id="52838"/>
    <lineage>
        <taxon>Eukaryota</taxon>
        <taxon>Viridiplantae</taxon>
        <taxon>Streptophyta</taxon>
        <taxon>Embryophyta</taxon>
        <taxon>Tracheophyta</taxon>
        <taxon>Spermatophyta</taxon>
        <taxon>Magnoliopsida</taxon>
        <taxon>Liliopsida</taxon>
        <taxon>Zingiberales</taxon>
        <taxon>Musaceae</taxon>
        <taxon>Musa</taxon>
    </lineage>
</organism>
<gene>
    <name evidence="2" type="ORF">MBP_81C12.4</name>
</gene>
<protein>
    <submittedName>
        <fullName evidence="2">Uncharacterized protein</fullName>
    </submittedName>
</protein>
<feature type="region of interest" description="Disordered" evidence="1">
    <location>
        <begin position="79"/>
        <end position="186"/>
    </location>
</feature>
<proteinExistence type="predicted"/>
<evidence type="ECO:0000256" key="1">
    <source>
        <dbReference type="SAM" id="MobiDB-lite"/>
    </source>
</evidence>
<evidence type="ECO:0000313" key="2">
    <source>
        <dbReference type="EMBL" id="ABF70083.1"/>
    </source>
</evidence>
<name>Q1EP74_MUSBA</name>
<reference evidence="2" key="1">
    <citation type="submission" date="2006-06" db="EMBL/GenBank/DDBJ databases">
        <authorList>
            <person name="Town C.D."/>
            <person name="Ronning C.M."/>
            <person name="Cheung F."/>
            <person name="Haas B.J."/>
            <person name="Althoff R."/>
            <person name="Arbogast T."/>
            <person name="Hine E."/>
            <person name="Piffanelli P."/>
            <person name="Tallon L.J."/>
        </authorList>
    </citation>
    <scope>NUCLEOTIDE SEQUENCE</scope>
</reference>
<dbReference type="EMBL" id="AC186754">
    <property type="protein sequence ID" value="ABF70083.1"/>
    <property type="molecule type" value="Genomic_DNA"/>
</dbReference>
<accession>Q1EP74</accession>
<dbReference type="AlphaFoldDB" id="Q1EP74"/>
<feature type="compositionally biased region" description="Basic and acidic residues" evidence="1">
    <location>
        <begin position="167"/>
        <end position="186"/>
    </location>
</feature>